<dbReference type="AlphaFoldDB" id="A0A8H3QMU6"/>
<dbReference type="EMBL" id="BLAL01000060">
    <property type="protein sequence ID" value="GES82414.1"/>
    <property type="molecule type" value="Genomic_DNA"/>
</dbReference>
<evidence type="ECO:0008006" key="3">
    <source>
        <dbReference type="Google" id="ProtNLM"/>
    </source>
</evidence>
<comment type="caution">
    <text evidence="1">The sequence shown here is derived from an EMBL/GenBank/DDBJ whole genome shotgun (WGS) entry which is preliminary data.</text>
</comment>
<name>A0A8H3QMU6_9GLOM</name>
<protein>
    <recommendedName>
        <fullName evidence="3">DUF659 domain-containing protein</fullName>
    </recommendedName>
</protein>
<reference evidence="1" key="1">
    <citation type="submission" date="2019-10" db="EMBL/GenBank/DDBJ databases">
        <title>Conservation and host-specific expression of non-tandemly repeated heterogenous ribosome RNA gene in arbuscular mycorrhizal fungi.</title>
        <authorList>
            <person name="Maeda T."/>
            <person name="Kobayashi Y."/>
            <person name="Nakagawa T."/>
            <person name="Ezawa T."/>
            <person name="Yamaguchi K."/>
            <person name="Bino T."/>
            <person name="Nishimoto Y."/>
            <person name="Shigenobu S."/>
            <person name="Kawaguchi M."/>
        </authorList>
    </citation>
    <scope>NUCLEOTIDE SEQUENCE</scope>
    <source>
        <strain evidence="1">HR1</strain>
    </source>
</reference>
<gene>
    <name evidence="1" type="ORF">RCL2_000962200</name>
</gene>
<accession>A0A8H3QMU6</accession>
<sequence length="179" mass="20474">MSHITVVKWNVRTIIICPPVRAKPQNNFFQICRRFPSIPTKYIVKTKEKASNIKTFCKACVEVLGEEEGREISFSNKTDQMVNKPEAKKLFEFLNPFLKLPDRRVLGGDILDKIVAELNDAMETSLIQKTLWLKAVDISSERENYIEKMLEDLKKKEITVCAIVTDSASAYAAARYDVN</sequence>
<evidence type="ECO:0000313" key="2">
    <source>
        <dbReference type="Proteomes" id="UP000615446"/>
    </source>
</evidence>
<evidence type="ECO:0000313" key="1">
    <source>
        <dbReference type="EMBL" id="GES82414.1"/>
    </source>
</evidence>
<proteinExistence type="predicted"/>
<dbReference type="Proteomes" id="UP000615446">
    <property type="component" value="Unassembled WGS sequence"/>
</dbReference>
<organism evidence="1 2">
    <name type="scientific">Rhizophagus clarus</name>
    <dbReference type="NCBI Taxonomy" id="94130"/>
    <lineage>
        <taxon>Eukaryota</taxon>
        <taxon>Fungi</taxon>
        <taxon>Fungi incertae sedis</taxon>
        <taxon>Mucoromycota</taxon>
        <taxon>Glomeromycotina</taxon>
        <taxon>Glomeromycetes</taxon>
        <taxon>Glomerales</taxon>
        <taxon>Glomeraceae</taxon>
        <taxon>Rhizophagus</taxon>
    </lineage>
</organism>
<dbReference type="OrthoDB" id="2409922at2759"/>